<evidence type="ECO:0000313" key="1">
    <source>
        <dbReference type="EMBL" id="GAD51438.1"/>
    </source>
</evidence>
<evidence type="ECO:0000313" key="2">
    <source>
        <dbReference type="Proteomes" id="UP000016986"/>
    </source>
</evidence>
<name>U3A9K2_9EURY</name>
<dbReference type="eggNOG" id="arCOG04738">
    <property type="taxonomic scope" value="Archaea"/>
</dbReference>
<dbReference type="EMBL" id="BATA01000003">
    <property type="protein sequence ID" value="GAD51438.1"/>
    <property type="molecule type" value="Genomic_DNA"/>
</dbReference>
<sequence>MAQPLRFRRSNESWTPGRVREELLADLDANIGAAATSPWYRPPSGYAARRFEMDNGDVALFAYREDGDGAYWLGNTETPSVLWRTEKESFTEAPFDVSRWAQRELLAGLHEEATWLADYTYLSWFFLPVLCSKDGRETTRTFFREHAAGFPDADRDAALGFYDDFLKTGVFEEYRHVMAGKLGTSEYLDLTRTAAAMGEFDAAWLLAESGYDVTPEIEVTTGHSLDFRAERAGESDAHLVEVTRPLPVDERSAGTPAAAVRDTVATKTDGQLAKHGGGATLLVDCSSFPDDDWRALLAEEPDVQHRPAVVFRVRPSGRVEGYAKGAVPLDLDFDLDR</sequence>
<dbReference type="InterPro" id="IPR043953">
    <property type="entry name" value="DUF5784"/>
</dbReference>
<dbReference type="AlphaFoldDB" id="U3A9K2"/>
<dbReference type="Pfam" id="PF19096">
    <property type="entry name" value="DUF5784"/>
    <property type="match status" value="1"/>
</dbReference>
<comment type="caution">
    <text evidence="1">The sequence shown here is derived from an EMBL/GenBank/DDBJ whole genome shotgun (WGS) entry which is preliminary data.</text>
</comment>
<keyword evidence="2" id="KW-1185">Reference proteome</keyword>
<accession>U3A9K2</accession>
<reference evidence="1 2" key="1">
    <citation type="submission" date="2013-09" db="EMBL/GenBank/DDBJ databases">
        <title>Whole genome sequencing of Halarchaeum acidiphilum strain MH1-52-1.</title>
        <authorList>
            <person name="Shimane Y."/>
            <person name="Minegishi H."/>
            <person name="Nishi S."/>
            <person name="Echigo A."/>
            <person name="Shuto A."/>
            <person name="Konishi M."/>
            <person name="Ito T."/>
            <person name="Ohkuma M."/>
            <person name="Ohta Y."/>
            <person name="Nagano Y."/>
            <person name="Tsubouchi T."/>
            <person name="Mori K."/>
            <person name="Usui K."/>
            <person name="Kamekura M."/>
            <person name="Usami R."/>
            <person name="Takaki Y."/>
            <person name="Hatada Y."/>
        </authorList>
    </citation>
    <scope>NUCLEOTIDE SEQUENCE [LARGE SCALE GENOMIC DNA]</scope>
    <source>
        <strain evidence="1 2">JCM 16109</strain>
    </source>
</reference>
<gene>
    <name evidence="1" type="ORF">MBEHAL_0198</name>
</gene>
<dbReference type="Proteomes" id="UP000016986">
    <property type="component" value="Unassembled WGS sequence"/>
</dbReference>
<dbReference type="OrthoDB" id="154989at2157"/>
<proteinExistence type="predicted"/>
<dbReference type="RefSeq" id="WP_021779558.1">
    <property type="nucleotide sequence ID" value="NZ_BATA01000003.1"/>
</dbReference>
<organism evidence="1 2">
    <name type="scientific">Halarchaeum acidiphilum MH1-52-1</name>
    <dbReference type="NCBI Taxonomy" id="1261545"/>
    <lineage>
        <taxon>Archaea</taxon>
        <taxon>Methanobacteriati</taxon>
        <taxon>Methanobacteriota</taxon>
        <taxon>Stenosarchaea group</taxon>
        <taxon>Halobacteria</taxon>
        <taxon>Halobacteriales</taxon>
        <taxon>Halobacteriaceae</taxon>
    </lineage>
</organism>
<protein>
    <submittedName>
        <fullName evidence="1">Uncharacterized protein</fullName>
    </submittedName>
</protein>